<sequence>MKLSSISTFISSFLMPATRKPPTQAAAHRRNPKPEDVNMRTRSGGRGKNAPVKPEKGELAVNGNNELSPTLSRKNTRSSSNISTYSLIAVGGVPPPVKATLINRRVINISNLPRDFLMKLKEEDEKNEKAQADSRANAALYRPNEDDSESDHLSLSPDPIPVRRSRGGRGSRARGGRGRGRGGIRKEAFPEKRVEISPKKVRPTRTAAPAFPLTEVEDESPSNHESPYESAKESNPHHHEKVAVDNANGNAHQSDHTTQNAGNDHFVPVQDAHFTSTTPNVSPPPGLQTPDSSTSPLNTAPTQNATQPSFSQEQNALASQEQSAVATPVDDEAQKIPMLNPEDDMLSDFDLLPPFITDASKPPREECEDEADYLLKQRYDPVNDPAAFVAALTKYPPSARSNEVLWTLALNAQKTLMAWQNEFLELDARTAPHQHPPKKPATGGRVPIPTPVFEDMKEADLYSYVFDSRKPPGFQDPHAQRLGRDNIGGRELRQRRGRDLLGSAAATEDEGEDAEGRASRRKRRAVQRFDMTEPNSGSNTPRRNGWGGARKRGVSAIAPAASETPEPDSRAKRAKTAAHALLPHRIQEMREESTVPSSGDEAKADASKRRGRPPGSKNLQKRSDAGIKKGPRKGTNGAAAAAAAQVPKPAPVTLESLSQGQNQFSIEPRLTAPVPQHRSLTPNMAVPVATVFQAAPQPAVAPPNNLAPTTSIIKAPAQDSFITTTPLSQYGAHPFDESSQSGPAGEKKRKQRVKSEKRSQSMTIWWAERKARAAEQKAAQRALQTDDQGNAQNRALVGVSPNDSPAPSSPASLGNSRATSRAPPSTYMPLNNGLAALPSNPPMNPSARPLMPALAPAPPPHQQHHHHHHHQFHSPYPTPGPRTVIPRPKSNSGPAPLAPAPHPTHSRQGSGHISPYPPVGPAMGHQGQHQHVLGPVGPVGMGVQGAIHPYQGGPHQ</sequence>
<name>A0A9P4JLV7_9PLEO</name>
<comment type="caution">
    <text evidence="2">The sequence shown here is derived from an EMBL/GenBank/DDBJ whole genome shotgun (WGS) entry which is preliminary data.</text>
</comment>
<feature type="region of interest" description="Disordered" evidence="1">
    <location>
        <begin position="468"/>
        <end position="678"/>
    </location>
</feature>
<gene>
    <name evidence="2" type="ORF">GQ43DRAFT_465296</name>
</gene>
<organism evidence="2 3">
    <name type="scientific">Delitschia confertaspora ATCC 74209</name>
    <dbReference type="NCBI Taxonomy" id="1513339"/>
    <lineage>
        <taxon>Eukaryota</taxon>
        <taxon>Fungi</taxon>
        <taxon>Dikarya</taxon>
        <taxon>Ascomycota</taxon>
        <taxon>Pezizomycotina</taxon>
        <taxon>Dothideomycetes</taxon>
        <taxon>Pleosporomycetidae</taxon>
        <taxon>Pleosporales</taxon>
        <taxon>Delitschiaceae</taxon>
        <taxon>Delitschia</taxon>
    </lineage>
</organism>
<protein>
    <submittedName>
        <fullName evidence="2">Uncharacterized protein</fullName>
    </submittedName>
</protein>
<proteinExistence type="predicted"/>
<feature type="compositionally biased region" description="Basic and acidic residues" evidence="1">
    <location>
        <begin position="478"/>
        <end position="499"/>
    </location>
</feature>
<dbReference type="OrthoDB" id="4115400at2759"/>
<accession>A0A9P4JLV7</accession>
<dbReference type="Proteomes" id="UP000799536">
    <property type="component" value="Unassembled WGS sequence"/>
</dbReference>
<feature type="compositionally biased region" description="Polar residues" evidence="1">
    <location>
        <begin position="62"/>
        <end position="79"/>
    </location>
</feature>
<feature type="region of interest" description="Disordered" evidence="1">
    <location>
        <begin position="795"/>
        <end position="928"/>
    </location>
</feature>
<evidence type="ECO:0000313" key="2">
    <source>
        <dbReference type="EMBL" id="KAF2198853.1"/>
    </source>
</evidence>
<feature type="compositionally biased region" description="Polar residues" evidence="1">
    <location>
        <begin position="247"/>
        <end position="262"/>
    </location>
</feature>
<feature type="region of interest" description="Disordered" evidence="1">
    <location>
        <begin position="727"/>
        <end position="763"/>
    </location>
</feature>
<feature type="compositionally biased region" description="Basic and acidic residues" evidence="1">
    <location>
        <begin position="226"/>
        <end position="243"/>
    </location>
</feature>
<feature type="compositionally biased region" description="Basic and acidic residues" evidence="1">
    <location>
        <begin position="184"/>
        <end position="198"/>
    </location>
</feature>
<evidence type="ECO:0000256" key="1">
    <source>
        <dbReference type="SAM" id="MobiDB-lite"/>
    </source>
</evidence>
<feature type="compositionally biased region" description="Polar residues" evidence="1">
    <location>
        <begin position="533"/>
        <end position="542"/>
    </location>
</feature>
<feature type="compositionally biased region" description="Basic residues" evidence="1">
    <location>
        <begin position="163"/>
        <end position="183"/>
    </location>
</feature>
<feature type="compositionally biased region" description="Polar residues" evidence="1">
    <location>
        <begin position="813"/>
        <end position="823"/>
    </location>
</feature>
<dbReference type="AlphaFoldDB" id="A0A9P4JLV7"/>
<feature type="compositionally biased region" description="Basic residues" evidence="1">
    <location>
        <begin position="862"/>
        <end position="872"/>
    </location>
</feature>
<reference evidence="2" key="1">
    <citation type="journal article" date="2020" name="Stud. Mycol.">
        <title>101 Dothideomycetes genomes: a test case for predicting lifestyles and emergence of pathogens.</title>
        <authorList>
            <person name="Haridas S."/>
            <person name="Albert R."/>
            <person name="Binder M."/>
            <person name="Bloem J."/>
            <person name="Labutti K."/>
            <person name="Salamov A."/>
            <person name="Andreopoulos B."/>
            <person name="Baker S."/>
            <person name="Barry K."/>
            <person name="Bills G."/>
            <person name="Bluhm B."/>
            <person name="Cannon C."/>
            <person name="Castanera R."/>
            <person name="Culley D."/>
            <person name="Daum C."/>
            <person name="Ezra D."/>
            <person name="Gonzalez J."/>
            <person name="Henrissat B."/>
            <person name="Kuo A."/>
            <person name="Liang C."/>
            <person name="Lipzen A."/>
            <person name="Lutzoni F."/>
            <person name="Magnuson J."/>
            <person name="Mondo S."/>
            <person name="Nolan M."/>
            <person name="Ohm R."/>
            <person name="Pangilinan J."/>
            <person name="Park H.-J."/>
            <person name="Ramirez L."/>
            <person name="Alfaro M."/>
            <person name="Sun H."/>
            <person name="Tritt A."/>
            <person name="Yoshinaga Y."/>
            <person name="Zwiers L.-H."/>
            <person name="Turgeon B."/>
            <person name="Goodwin S."/>
            <person name="Spatafora J."/>
            <person name="Crous P."/>
            <person name="Grigoriev I."/>
        </authorList>
    </citation>
    <scope>NUCLEOTIDE SEQUENCE</scope>
    <source>
        <strain evidence="2">ATCC 74209</strain>
    </source>
</reference>
<feature type="compositionally biased region" description="Basic and acidic residues" evidence="1">
    <location>
        <begin position="123"/>
        <end position="132"/>
    </location>
</feature>
<dbReference type="EMBL" id="ML994113">
    <property type="protein sequence ID" value="KAF2198853.1"/>
    <property type="molecule type" value="Genomic_DNA"/>
</dbReference>
<feature type="region of interest" description="Disordered" evidence="1">
    <location>
        <begin position="14"/>
        <end position="79"/>
    </location>
</feature>
<evidence type="ECO:0000313" key="3">
    <source>
        <dbReference type="Proteomes" id="UP000799536"/>
    </source>
</evidence>
<feature type="compositionally biased region" description="Low complexity" evidence="1">
    <location>
        <begin position="845"/>
        <end position="854"/>
    </location>
</feature>
<feature type="compositionally biased region" description="Polar residues" evidence="1">
    <location>
        <begin position="289"/>
        <end position="325"/>
    </location>
</feature>
<feature type="compositionally biased region" description="Polar residues" evidence="1">
    <location>
        <begin position="655"/>
        <end position="665"/>
    </location>
</feature>
<keyword evidence="3" id="KW-1185">Reference proteome</keyword>
<feature type="region of interest" description="Disordered" evidence="1">
    <location>
        <begin position="123"/>
        <end position="332"/>
    </location>
</feature>
<feature type="compositionally biased region" description="Low complexity" evidence="1">
    <location>
        <begin position="800"/>
        <end position="812"/>
    </location>
</feature>